<evidence type="ECO:0000256" key="1">
    <source>
        <dbReference type="ARBA" id="ARBA00009250"/>
    </source>
</evidence>
<feature type="domain" description="Spondin-like TSP1" evidence="8">
    <location>
        <begin position="436"/>
        <end position="488"/>
    </location>
</feature>
<reference evidence="9" key="1">
    <citation type="submission" date="2023-10" db="EMBL/GenBank/DDBJ databases">
        <authorList>
            <person name="Chen Y."/>
            <person name="Shah S."/>
            <person name="Dougan E. K."/>
            <person name="Thang M."/>
            <person name="Chan C."/>
        </authorList>
    </citation>
    <scope>NUCLEOTIDE SEQUENCE [LARGE SCALE GENOMIC DNA]</scope>
</reference>
<feature type="compositionally biased region" description="Low complexity" evidence="5">
    <location>
        <begin position="192"/>
        <end position="204"/>
    </location>
</feature>
<dbReference type="InterPro" id="IPR044004">
    <property type="entry name" value="TSP1_spondin_dom"/>
</dbReference>
<feature type="compositionally biased region" description="Pro residues" evidence="5">
    <location>
        <begin position="139"/>
        <end position="155"/>
    </location>
</feature>
<feature type="compositionally biased region" description="Basic residues" evidence="5">
    <location>
        <begin position="56"/>
        <end position="73"/>
    </location>
</feature>
<comment type="similarity">
    <text evidence="1">Belongs to the VPS16 family.</text>
</comment>
<dbReference type="InterPro" id="IPR038132">
    <property type="entry name" value="Vps16_C_sf"/>
</dbReference>
<evidence type="ECO:0000313" key="10">
    <source>
        <dbReference type="Proteomes" id="UP001189429"/>
    </source>
</evidence>
<dbReference type="SUPFAM" id="SSF82895">
    <property type="entry name" value="TSP-1 type 1 repeat"/>
    <property type="match status" value="6"/>
</dbReference>
<feature type="region of interest" description="Disordered" evidence="5">
    <location>
        <begin position="612"/>
        <end position="878"/>
    </location>
</feature>
<dbReference type="EMBL" id="CAUYUJ010020276">
    <property type="protein sequence ID" value="CAK0897053.1"/>
    <property type="molecule type" value="Genomic_DNA"/>
</dbReference>
<keyword evidence="4" id="KW-0325">Glycoprotein</keyword>
<dbReference type="InterPro" id="IPR016534">
    <property type="entry name" value="VPS16"/>
</dbReference>
<feature type="compositionally biased region" description="Low complexity" evidence="5">
    <location>
        <begin position="213"/>
        <end position="242"/>
    </location>
</feature>
<dbReference type="Pfam" id="PF00090">
    <property type="entry name" value="TSP_1"/>
    <property type="match status" value="5"/>
</dbReference>
<dbReference type="Pfam" id="PF04840">
    <property type="entry name" value="Vps16_C"/>
    <property type="match status" value="1"/>
</dbReference>
<feature type="compositionally biased region" description="Low complexity" evidence="5">
    <location>
        <begin position="964"/>
        <end position="993"/>
    </location>
</feature>
<proteinExistence type="inferred from homology"/>
<dbReference type="InterPro" id="IPR006925">
    <property type="entry name" value="Vps16_C"/>
</dbReference>
<feature type="compositionally biased region" description="Basic and acidic residues" evidence="5">
    <location>
        <begin position="647"/>
        <end position="656"/>
    </location>
</feature>
<evidence type="ECO:0000313" key="9">
    <source>
        <dbReference type="EMBL" id="CAK0897053.1"/>
    </source>
</evidence>
<dbReference type="PANTHER" id="PTHR12811:SF0">
    <property type="entry name" value="VACUOLAR PROTEIN SORTING-ASSOCIATED PROTEIN 16 HOMOLOG"/>
    <property type="match status" value="1"/>
</dbReference>
<feature type="non-terminal residue" evidence="9">
    <location>
        <position position="2011"/>
    </location>
</feature>
<dbReference type="InterPro" id="IPR036383">
    <property type="entry name" value="TSP1_rpt_sf"/>
</dbReference>
<feature type="compositionally biased region" description="Low complexity" evidence="5">
    <location>
        <begin position="123"/>
        <end position="138"/>
    </location>
</feature>
<feature type="region of interest" description="Disordered" evidence="5">
    <location>
        <begin position="1"/>
        <end position="20"/>
    </location>
</feature>
<dbReference type="InterPro" id="IPR000884">
    <property type="entry name" value="TSP1_rpt"/>
</dbReference>
<feature type="compositionally biased region" description="Basic and acidic residues" evidence="5">
    <location>
        <begin position="794"/>
        <end position="805"/>
    </location>
</feature>
<evidence type="ECO:0000259" key="7">
    <source>
        <dbReference type="Pfam" id="PF04841"/>
    </source>
</evidence>
<gene>
    <name evidence="9" type="ORF">PCOR1329_LOCUS75341</name>
</gene>
<feature type="compositionally biased region" description="Polar residues" evidence="5">
    <location>
        <begin position="738"/>
        <end position="758"/>
    </location>
</feature>
<feature type="region of interest" description="Disordered" evidence="5">
    <location>
        <begin position="574"/>
        <end position="595"/>
    </location>
</feature>
<comment type="caution">
    <text evidence="9">The sequence shown here is derived from an EMBL/GenBank/DDBJ whole genome shotgun (WGS) entry which is preliminary data.</text>
</comment>
<feature type="compositionally biased region" description="Gly residues" evidence="5">
    <location>
        <begin position="39"/>
        <end position="49"/>
    </location>
</feature>
<keyword evidence="3" id="KW-1015">Disulfide bond</keyword>
<feature type="region of interest" description="Disordered" evidence="5">
    <location>
        <begin position="964"/>
        <end position="1007"/>
    </location>
</feature>
<organism evidence="9 10">
    <name type="scientific">Prorocentrum cordatum</name>
    <dbReference type="NCBI Taxonomy" id="2364126"/>
    <lineage>
        <taxon>Eukaryota</taxon>
        <taxon>Sar</taxon>
        <taxon>Alveolata</taxon>
        <taxon>Dinophyceae</taxon>
        <taxon>Prorocentrales</taxon>
        <taxon>Prorocentraceae</taxon>
        <taxon>Prorocentrum</taxon>
    </lineage>
</organism>
<feature type="region of interest" description="Disordered" evidence="5">
    <location>
        <begin position="1234"/>
        <end position="1258"/>
    </location>
</feature>
<feature type="non-terminal residue" evidence="9">
    <location>
        <position position="1"/>
    </location>
</feature>
<dbReference type="Gene3D" id="2.20.100.10">
    <property type="entry name" value="Thrombospondin type-1 (TSP1) repeat"/>
    <property type="match status" value="6"/>
</dbReference>
<dbReference type="InterPro" id="IPR006926">
    <property type="entry name" value="Vps16_N"/>
</dbReference>
<dbReference type="Proteomes" id="UP001189429">
    <property type="component" value="Unassembled WGS sequence"/>
</dbReference>
<protein>
    <submittedName>
        <fullName evidence="9">Uncharacterized protein</fullName>
    </submittedName>
</protein>
<dbReference type="Pfam" id="PF04841">
    <property type="entry name" value="Vps16_N"/>
    <property type="match status" value="1"/>
</dbReference>
<feature type="compositionally biased region" description="Low complexity" evidence="5">
    <location>
        <begin position="95"/>
        <end position="104"/>
    </location>
</feature>
<feature type="domain" description="Vps16 C-terminal" evidence="6">
    <location>
        <begin position="1868"/>
        <end position="1997"/>
    </location>
</feature>
<feature type="region of interest" description="Disordered" evidence="5">
    <location>
        <begin position="39"/>
        <end position="267"/>
    </location>
</feature>
<keyword evidence="10" id="KW-1185">Reference proteome</keyword>
<evidence type="ECO:0000256" key="2">
    <source>
        <dbReference type="ARBA" id="ARBA00022729"/>
    </source>
</evidence>
<feature type="region of interest" description="Disordered" evidence="5">
    <location>
        <begin position="1161"/>
        <end position="1188"/>
    </location>
</feature>
<feature type="compositionally biased region" description="Pro residues" evidence="5">
    <location>
        <begin position="162"/>
        <end position="184"/>
    </location>
</feature>
<keyword evidence="2" id="KW-0732">Signal</keyword>
<dbReference type="Gene3D" id="1.10.150.780">
    <property type="entry name" value="Vps16, C-terminal region"/>
    <property type="match status" value="1"/>
</dbReference>
<name>A0ABN9XDH8_9DINO</name>
<evidence type="ECO:0000259" key="8">
    <source>
        <dbReference type="Pfam" id="PF19028"/>
    </source>
</evidence>
<dbReference type="Pfam" id="PF19028">
    <property type="entry name" value="TSP1_spondin"/>
    <property type="match status" value="1"/>
</dbReference>
<feature type="domain" description="Vps16 N-terminal" evidence="7">
    <location>
        <begin position="1186"/>
        <end position="1598"/>
    </location>
</feature>
<evidence type="ECO:0000259" key="6">
    <source>
        <dbReference type="Pfam" id="PF04840"/>
    </source>
</evidence>
<evidence type="ECO:0000256" key="4">
    <source>
        <dbReference type="ARBA" id="ARBA00023180"/>
    </source>
</evidence>
<evidence type="ECO:0000256" key="3">
    <source>
        <dbReference type="ARBA" id="ARBA00023157"/>
    </source>
</evidence>
<dbReference type="PROSITE" id="PS50092">
    <property type="entry name" value="TSP1"/>
    <property type="match status" value="6"/>
</dbReference>
<sequence length="2011" mass="211517">GLTPSTKQRAPGAGHGARGALACMSARPARGRGRCCRAGGGRWPGGPGAVCGRQRGGARRGRRAPGRRGRRRRCPELVPGGPVEEAHSGAPSGVAALAAHAALAGQSTNTSTPAPTPRPTPEPTEATPAPTPANASTPEPTPAPTPAPTPEPTPEPTEATPEPTPEVTPAPTPEPTQAPTPAPTADPEDDSGNASAPSPASKPTSPEPDDADNATLAANATNTTNATSASSEGESGARPGTEAGQGGGGPRPAPSPAPAPEGTDKTDCQWGEWTEWEKCTKTCGGGVRTKTRNVSVAASDGGQECVGSPKVTKPCNVLDCPVDCTWTEWEDWSKCSKECGFGEKLRTRSVSKEAAFGGSDCSGNATEVQACNSFDCPVDCQWGGWGGWTDCSRTCGGGKRWRERAVATEPAGSGKRCKGGTKQQQRCNVVECPVDCAWDDWGGWEKCSKPCGNGTANRKRTVKVAPAHDGKLCEGSDAEDKVCNAQPCPVECEWTDWSSWGACTATCGGATRARNRSRRVEAQFGGAPCTGADGETQPCETAPCPVDCSWQEWGPWQSCICGAGVKYRTREMDLESNGGQSCPDKDTGGMEKTACDPGEACVSAVKAVDYGNGSKPENSPEAAKRAAANGTSVGSSRAAPGNVTEPGTDKPAEGAKPDAATGTGPDVAKGTKPDAASGSKPDPAKGAKPDAANGSKPDPAKVAKPDAANGSKPDAANGTEADAANRTKGAQPDAANGTRPTAENGTKLNASNGTTTVTIVPRSVPGPLDAVNGTEPSTNSSVDKADIANGTKPGADDGTKADAANETKPGAVDNTKADAANGTKPGAVDNTKSDAANGTKSGADDNTKADAANGTKPGADDNTKSDAANGTKQEKWTVSIDKDVGQSLGIEYTVPENGKETGTDLPILKINGSGLLADWNKKNSDREVKEGDVIVEVNGKNSASDMADELGLIKKLDIVIFRPAPNGSSGASSSDTTASVSPRSAPTSSPSAAGGEDGRAASVVGSAVGSGSNASGISSDGNASSNGSGNGSQYSGQVVGIILLTVGQGRGATFAGKSAAATAMREAVAALAGVPPALVKANVTVLPNNSLAVQFVVEMSQLSGVSYADEDSFAQALAKKDLSSVQEEVNLALAKHDLEFAVQVQAIQALWAVEQQAGEEQAGVRQSAPRVSSYRPPPPRAGGRMSSDWQKLGEDTWYRKRKVYSAHWDDEPDRLRVSVVAGAPFGGPVATVRDEERRMGQAGRQRHGSLSPRARPGRLIASTPWPHTGLLTMGWSSEETLVCVFEAGAVRTFNVMCEQLHSFTVDDRIKGEGGAVLATLWSAGVALLTKRLNLFLNTSFSRSGDACYKCADLKVPATTTLSPVPQGTSADVRVIVGSAEGPVYLADRHEVRELSPAGLTEGPYMAFAVSSSGRFLACLSTKGVFKVLAVGDDMRVLDVANIQVYKKPRQMVWCGDDCIALYCVTPAANQQHGQHVLFVGGPQNEWIPYEYSTPLHLVPECDGCRILGAQTVEFVQRVPESTQAIYGVGNCDPPAMLCYALERYEKGDVCAQESLKLIKDDLGDAVATCIDAAVHEHEPEVVESLLNAAVFGRHFLAEPADPERFIDACRRLRICLEVRKAPLEVPLTVPQLDRLTARGLAQRLAWRHHHFLAARICEWVGEPKGSVLLHWACEKIKHARGSAETDEQLSKAILAKLRGGPGSGHAEVARVAAENHRPRLATMLLEHEPCGHAQVEVLLQLSREGGDSDSSQMMLKLAIEKAAQSHDPDLLYSSGGRRSVSSVPEKAPQELQAVGDVFVAILHRGEQFDRARSFHEQLGKSRQAAFSMVQQVFRKRDPLERAKWLRLAKDCFEKLDAGAPEPERLSAQFCAQACTEEADLLKKQEELEAKSVSKRWLDGPHRFCGLSLVGTLSKLIALQESGEADTLRAEFKISDRRYWRIKVQALADAGNLDELNIMATQRTSPVGHELVIEAFLRHRREDLARPFVAKVRDFAQQAAYYDRMGMREEAQ</sequence>
<dbReference type="PANTHER" id="PTHR12811">
    <property type="entry name" value="VACUOLAR PROTEIN SORTING VPS16"/>
    <property type="match status" value="1"/>
</dbReference>
<evidence type="ECO:0000256" key="5">
    <source>
        <dbReference type="SAM" id="MobiDB-lite"/>
    </source>
</evidence>
<accession>A0ABN9XDH8</accession>
<dbReference type="SMART" id="SM00209">
    <property type="entry name" value="TSP1"/>
    <property type="match status" value="6"/>
</dbReference>